<dbReference type="Proteomes" id="UP000070258">
    <property type="component" value="Unassembled WGS sequence"/>
</dbReference>
<accession>A0A138AMG2</accession>
<sequence length="95" mass="9975">MKPDFRLDGVKVATGFGENFLPVPPGIHRVEVAGQAQLDVEVAPGQVIDVYCAPGSTILNKGLLGPSTQERPGLGLFIAIMTVAIVATLVIFAFL</sequence>
<keyword evidence="1" id="KW-0812">Transmembrane</keyword>
<proteinExistence type="predicted"/>
<dbReference type="AlphaFoldDB" id="A0A138AMG2"/>
<evidence type="ECO:0000313" key="2">
    <source>
        <dbReference type="EMBL" id="KXP11569.1"/>
    </source>
</evidence>
<keyword evidence="1" id="KW-1133">Transmembrane helix</keyword>
<dbReference type="EMBL" id="LSRF01000021">
    <property type="protein sequence ID" value="KXP11569.1"/>
    <property type="molecule type" value="Genomic_DNA"/>
</dbReference>
<evidence type="ECO:0000313" key="3">
    <source>
        <dbReference type="Proteomes" id="UP000070258"/>
    </source>
</evidence>
<protein>
    <submittedName>
        <fullName evidence="2">Uncharacterized protein</fullName>
    </submittedName>
</protein>
<keyword evidence="1" id="KW-0472">Membrane</keyword>
<feature type="transmembrane region" description="Helical" evidence="1">
    <location>
        <begin position="74"/>
        <end position="94"/>
    </location>
</feature>
<reference evidence="3" key="1">
    <citation type="submission" date="2016-02" db="EMBL/GenBank/DDBJ databases">
        <authorList>
            <person name="Wen L."/>
            <person name="He K."/>
            <person name="Yang H."/>
        </authorList>
    </citation>
    <scope>NUCLEOTIDE SEQUENCE [LARGE SCALE GENOMIC DNA]</scope>
    <source>
        <strain evidence="3">JCM 15929</strain>
    </source>
</reference>
<evidence type="ECO:0000256" key="1">
    <source>
        <dbReference type="SAM" id="Phobius"/>
    </source>
</evidence>
<gene>
    <name evidence="2" type="ORF">AXK60_24830</name>
</gene>
<comment type="caution">
    <text evidence="2">The sequence shown here is derived from an EMBL/GenBank/DDBJ whole genome shotgun (WGS) entry which is preliminary data.</text>
</comment>
<name>A0A138AMG2_9ACTN</name>
<organism evidence="2 3">
    <name type="scientific">Tsukamurella pseudospumae</name>
    <dbReference type="NCBI Taxonomy" id="239498"/>
    <lineage>
        <taxon>Bacteria</taxon>
        <taxon>Bacillati</taxon>
        <taxon>Actinomycetota</taxon>
        <taxon>Actinomycetes</taxon>
        <taxon>Mycobacteriales</taxon>
        <taxon>Tsukamurellaceae</taxon>
        <taxon>Tsukamurella</taxon>
    </lineage>
</organism>